<evidence type="ECO:0000313" key="1">
    <source>
        <dbReference type="EMBL" id="GFY56879.1"/>
    </source>
</evidence>
<organism evidence="1 2">
    <name type="scientific">Trichonephila inaurata madagascariensis</name>
    <dbReference type="NCBI Taxonomy" id="2747483"/>
    <lineage>
        <taxon>Eukaryota</taxon>
        <taxon>Metazoa</taxon>
        <taxon>Ecdysozoa</taxon>
        <taxon>Arthropoda</taxon>
        <taxon>Chelicerata</taxon>
        <taxon>Arachnida</taxon>
        <taxon>Araneae</taxon>
        <taxon>Araneomorphae</taxon>
        <taxon>Entelegynae</taxon>
        <taxon>Araneoidea</taxon>
        <taxon>Nephilidae</taxon>
        <taxon>Trichonephila</taxon>
        <taxon>Trichonephila inaurata</taxon>
    </lineage>
</organism>
<dbReference type="AlphaFoldDB" id="A0A8X6XQR0"/>
<accession>A0A8X6XQR0</accession>
<gene>
    <name evidence="1" type="ORF">TNIN_353991</name>
</gene>
<sequence length="101" mass="10829">MENTPGLPTGNSIQGRLNLVPLNANKKGIHCQHVACLWKCGQWDETLPHVINHCKSYSAAAVEGTMSSCGPGLRSRSRAILSGKIRLSEIIVFVRTCGGAN</sequence>
<name>A0A8X6XQR0_9ARAC</name>
<dbReference type="EMBL" id="BMAV01011191">
    <property type="protein sequence ID" value="GFY56879.1"/>
    <property type="molecule type" value="Genomic_DNA"/>
</dbReference>
<dbReference type="Proteomes" id="UP000886998">
    <property type="component" value="Unassembled WGS sequence"/>
</dbReference>
<keyword evidence="2" id="KW-1185">Reference proteome</keyword>
<comment type="caution">
    <text evidence="1">The sequence shown here is derived from an EMBL/GenBank/DDBJ whole genome shotgun (WGS) entry which is preliminary data.</text>
</comment>
<protein>
    <submittedName>
        <fullName evidence="1">Uncharacterized protein</fullName>
    </submittedName>
</protein>
<dbReference type="OrthoDB" id="6432781at2759"/>
<reference evidence="1" key="1">
    <citation type="submission" date="2020-08" db="EMBL/GenBank/DDBJ databases">
        <title>Multicomponent nature underlies the extraordinary mechanical properties of spider dragline silk.</title>
        <authorList>
            <person name="Kono N."/>
            <person name="Nakamura H."/>
            <person name="Mori M."/>
            <person name="Yoshida Y."/>
            <person name="Ohtoshi R."/>
            <person name="Malay A.D."/>
            <person name="Moran D.A.P."/>
            <person name="Tomita M."/>
            <person name="Numata K."/>
            <person name="Arakawa K."/>
        </authorList>
    </citation>
    <scope>NUCLEOTIDE SEQUENCE</scope>
</reference>
<evidence type="ECO:0000313" key="2">
    <source>
        <dbReference type="Proteomes" id="UP000886998"/>
    </source>
</evidence>
<proteinExistence type="predicted"/>